<dbReference type="Proteomes" id="UP000276029">
    <property type="component" value="Unassembled WGS sequence"/>
</dbReference>
<dbReference type="InterPro" id="IPR017968">
    <property type="entry name" value="Acylphosphatase_CS"/>
</dbReference>
<protein>
    <recommendedName>
        <fullName evidence="2 4">Acylphosphatase</fullName>
        <ecNumber evidence="2 4">3.6.1.7</ecNumber>
    </recommendedName>
</protein>
<dbReference type="Gene3D" id="3.30.70.100">
    <property type="match status" value="1"/>
</dbReference>
<dbReference type="PROSITE" id="PS51160">
    <property type="entry name" value="ACYLPHOSPHATASE_3"/>
    <property type="match status" value="1"/>
</dbReference>
<keyword evidence="11" id="KW-1185">Reference proteome</keyword>
<dbReference type="PANTHER" id="PTHR47268">
    <property type="entry name" value="ACYLPHOSPHATASE"/>
    <property type="match status" value="1"/>
</dbReference>
<evidence type="ECO:0000313" key="9">
    <source>
        <dbReference type="EMBL" id="RKS91574.1"/>
    </source>
</evidence>
<dbReference type="KEGG" id="smic:SmB9_22120"/>
<dbReference type="GO" id="GO:0003998">
    <property type="term" value="F:acylphosphatase activity"/>
    <property type="evidence" value="ECO:0007669"/>
    <property type="project" value="UniProtKB-EC"/>
</dbReference>
<evidence type="ECO:0000313" key="11">
    <source>
        <dbReference type="Proteomes" id="UP000276029"/>
    </source>
</evidence>
<dbReference type="RefSeq" id="WP_121048009.1">
    <property type="nucleotide sequence ID" value="NZ_AP018711.1"/>
</dbReference>
<evidence type="ECO:0000256" key="4">
    <source>
        <dbReference type="PROSITE-ProRule" id="PRU00520"/>
    </source>
</evidence>
<evidence type="ECO:0000313" key="10">
    <source>
        <dbReference type="Proteomes" id="UP000275727"/>
    </source>
</evidence>
<evidence type="ECO:0000259" key="7">
    <source>
        <dbReference type="PROSITE" id="PS51160"/>
    </source>
</evidence>
<dbReference type="EMBL" id="AP018711">
    <property type="protein sequence ID" value="BBE34554.1"/>
    <property type="molecule type" value="Genomic_DNA"/>
</dbReference>
<dbReference type="PROSITE" id="PS00151">
    <property type="entry name" value="ACYLPHOSPHATASE_2"/>
    <property type="match status" value="1"/>
</dbReference>
<name>A0AAD1D797_SPHMI</name>
<evidence type="ECO:0000256" key="5">
    <source>
        <dbReference type="RuleBase" id="RU000553"/>
    </source>
</evidence>
<comment type="similarity">
    <text evidence="1 6">Belongs to the acylphosphatase family.</text>
</comment>
<organism evidence="8 10">
    <name type="scientific">Sphingosinicella microcystinivorans</name>
    <dbReference type="NCBI Taxonomy" id="335406"/>
    <lineage>
        <taxon>Bacteria</taxon>
        <taxon>Pseudomonadati</taxon>
        <taxon>Pseudomonadota</taxon>
        <taxon>Alphaproteobacteria</taxon>
        <taxon>Sphingomonadales</taxon>
        <taxon>Sphingosinicellaceae</taxon>
        <taxon>Sphingosinicella</taxon>
    </lineage>
</organism>
<dbReference type="AlphaFoldDB" id="A0AAD1D797"/>
<dbReference type="InterPro" id="IPR036046">
    <property type="entry name" value="Acylphosphatase-like_dom_sf"/>
</dbReference>
<feature type="active site" evidence="4">
    <location>
        <position position="21"/>
    </location>
</feature>
<gene>
    <name evidence="8" type="primary">acyP</name>
    <name evidence="9" type="ORF">DFR51_1140</name>
    <name evidence="8" type="ORF">SmB9_22120</name>
</gene>
<dbReference type="Proteomes" id="UP000275727">
    <property type="component" value="Chromosome"/>
</dbReference>
<feature type="active site" evidence="4">
    <location>
        <position position="39"/>
    </location>
</feature>
<dbReference type="EC" id="3.6.1.7" evidence="2 4"/>
<dbReference type="EMBL" id="RBWX01000007">
    <property type="protein sequence ID" value="RKS91574.1"/>
    <property type="molecule type" value="Genomic_DNA"/>
</dbReference>
<reference evidence="9 11" key="2">
    <citation type="submission" date="2018-10" db="EMBL/GenBank/DDBJ databases">
        <title>Genomic Encyclopedia of Type Strains, Phase IV (KMG-IV): sequencing the most valuable type-strain genomes for metagenomic binning, comparative biology and taxonomic classification.</title>
        <authorList>
            <person name="Goeker M."/>
        </authorList>
    </citation>
    <scope>NUCLEOTIDE SEQUENCE [LARGE SCALE GENOMIC DNA]</scope>
    <source>
        <strain evidence="9 11">DSM 19791</strain>
    </source>
</reference>
<reference evidence="8 10" key="1">
    <citation type="submission" date="2018-06" db="EMBL/GenBank/DDBJ databases">
        <title>Complete Genome Sequence of the Microcystin-Degrading Bacterium Sphingosinicella microcystinivorans Strain B-9.</title>
        <authorList>
            <person name="Jin H."/>
            <person name="Nishizawa T."/>
            <person name="Guo Y."/>
            <person name="Nishizawa A."/>
            <person name="Park H."/>
            <person name="Kato H."/>
            <person name="Tsuji K."/>
            <person name="Harada K."/>
        </authorList>
    </citation>
    <scope>NUCLEOTIDE SEQUENCE [LARGE SCALE GENOMIC DNA]</scope>
    <source>
        <strain evidence="8 10">B9</strain>
    </source>
</reference>
<accession>A0AAD1D797</accession>
<proteinExistence type="inferred from homology"/>
<dbReference type="SUPFAM" id="SSF54975">
    <property type="entry name" value="Acylphosphatase/BLUF domain-like"/>
    <property type="match status" value="1"/>
</dbReference>
<comment type="catalytic activity">
    <reaction evidence="3 4 5">
        <text>an acyl phosphate + H2O = a carboxylate + phosphate + H(+)</text>
        <dbReference type="Rhea" id="RHEA:14965"/>
        <dbReference type="ChEBI" id="CHEBI:15377"/>
        <dbReference type="ChEBI" id="CHEBI:15378"/>
        <dbReference type="ChEBI" id="CHEBI:29067"/>
        <dbReference type="ChEBI" id="CHEBI:43474"/>
        <dbReference type="ChEBI" id="CHEBI:59918"/>
        <dbReference type="EC" id="3.6.1.7"/>
    </reaction>
</comment>
<evidence type="ECO:0000256" key="3">
    <source>
        <dbReference type="ARBA" id="ARBA00047645"/>
    </source>
</evidence>
<sequence>MTDRTARRLRIHGRVQGVWFRAWTLETAQALGLDGWVRNRTDGTVEALAVGTPDDIEKLIAACHEGPPAAKVVRIEVEEAKGIVPRGFTKKPTV</sequence>
<evidence type="ECO:0000256" key="1">
    <source>
        <dbReference type="ARBA" id="ARBA00005614"/>
    </source>
</evidence>
<feature type="domain" description="Acylphosphatase-like" evidence="7">
    <location>
        <begin position="6"/>
        <end position="92"/>
    </location>
</feature>
<keyword evidence="4 5" id="KW-0378">Hydrolase</keyword>
<dbReference type="PANTHER" id="PTHR47268:SF4">
    <property type="entry name" value="ACYLPHOSPHATASE"/>
    <property type="match status" value="1"/>
</dbReference>
<dbReference type="InterPro" id="IPR020456">
    <property type="entry name" value="Acylphosphatase"/>
</dbReference>
<dbReference type="Pfam" id="PF00708">
    <property type="entry name" value="Acylphosphatase"/>
    <property type="match status" value="1"/>
</dbReference>
<dbReference type="InterPro" id="IPR001792">
    <property type="entry name" value="Acylphosphatase-like_dom"/>
</dbReference>
<evidence type="ECO:0000256" key="2">
    <source>
        <dbReference type="ARBA" id="ARBA00012150"/>
    </source>
</evidence>
<evidence type="ECO:0000313" key="8">
    <source>
        <dbReference type="EMBL" id="BBE34554.1"/>
    </source>
</evidence>
<dbReference type="PROSITE" id="PS00150">
    <property type="entry name" value="ACYLPHOSPHATASE_1"/>
    <property type="match status" value="1"/>
</dbReference>
<dbReference type="PRINTS" id="PR00112">
    <property type="entry name" value="ACYLPHPHTASE"/>
</dbReference>
<evidence type="ECO:0000256" key="6">
    <source>
        <dbReference type="RuleBase" id="RU004168"/>
    </source>
</evidence>